<reference evidence="1 2" key="1">
    <citation type="submission" date="2024-01" db="EMBL/GenBank/DDBJ databases">
        <title>The genomes of 5 underutilized Papilionoideae crops provide insights into root nodulation and disease resistanc.</title>
        <authorList>
            <person name="Yuan L."/>
        </authorList>
    </citation>
    <scope>NUCLEOTIDE SEQUENCE [LARGE SCALE GENOMIC DNA]</scope>
    <source>
        <strain evidence="1">ZHUSHIDOU_FW_LH</strain>
        <tissue evidence="1">Leaf</tissue>
    </source>
</reference>
<sequence>MARGVSSSNLKKGFKAVQNLHLLNLLRSEIQHELSSNPFQNAQNGSLGDFVVESDTRRTKDVFLRRKCDSGEEVAISAILGAPHYQKDLFFTRDVSMKVCLKKPALSSILQFDCQVYEETSKGSDFDIDNAYYLKSPTCLSSSIYRGPIFSELDFQLQDALKEYLIAKGIGVNLTNFLLSYLHKREQEQYVNWLKKGDAFLSNDESSSQV</sequence>
<proteinExistence type="predicted"/>
<dbReference type="PANTHER" id="PTHR10826">
    <property type="entry name" value="COMPLEMENT COMPONENT 1"/>
    <property type="match status" value="1"/>
</dbReference>
<dbReference type="InterPro" id="IPR003428">
    <property type="entry name" value="MAM33"/>
</dbReference>
<name>A0AAN9HPR4_CROPI</name>
<keyword evidence="2" id="KW-1185">Reference proteome</keyword>
<dbReference type="GO" id="GO:0005759">
    <property type="term" value="C:mitochondrial matrix"/>
    <property type="evidence" value="ECO:0007669"/>
    <property type="project" value="InterPro"/>
</dbReference>
<dbReference type="AlphaFoldDB" id="A0AAN9HPR4"/>
<comment type="caution">
    <text evidence="1">The sequence shown here is derived from an EMBL/GenBank/DDBJ whole genome shotgun (WGS) entry which is preliminary data.</text>
</comment>
<dbReference type="Pfam" id="PF02330">
    <property type="entry name" value="MAM33"/>
    <property type="match status" value="1"/>
</dbReference>
<dbReference type="InterPro" id="IPR036561">
    <property type="entry name" value="MAM33_sf"/>
</dbReference>
<organism evidence="1 2">
    <name type="scientific">Crotalaria pallida</name>
    <name type="common">Smooth rattlebox</name>
    <name type="synonym">Crotalaria striata</name>
    <dbReference type="NCBI Taxonomy" id="3830"/>
    <lineage>
        <taxon>Eukaryota</taxon>
        <taxon>Viridiplantae</taxon>
        <taxon>Streptophyta</taxon>
        <taxon>Embryophyta</taxon>
        <taxon>Tracheophyta</taxon>
        <taxon>Spermatophyta</taxon>
        <taxon>Magnoliopsida</taxon>
        <taxon>eudicotyledons</taxon>
        <taxon>Gunneridae</taxon>
        <taxon>Pentapetalae</taxon>
        <taxon>rosids</taxon>
        <taxon>fabids</taxon>
        <taxon>Fabales</taxon>
        <taxon>Fabaceae</taxon>
        <taxon>Papilionoideae</taxon>
        <taxon>50 kb inversion clade</taxon>
        <taxon>genistoids sensu lato</taxon>
        <taxon>core genistoids</taxon>
        <taxon>Crotalarieae</taxon>
        <taxon>Crotalaria</taxon>
    </lineage>
</organism>
<protein>
    <recommendedName>
        <fullName evidence="3">Mitochondrial glycoprotein</fullName>
    </recommendedName>
</protein>
<dbReference type="PANTHER" id="PTHR10826:SF1">
    <property type="entry name" value="COMPLEMENT COMPONENT 1 Q SUBCOMPONENT-BINDING PROTEIN, MITOCHONDRIAL"/>
    <property type="match status" value="1"/>
</dbReference>
<dbReference type="Gene3D" id="3.10.280.10">
    <property type="entry name" value="Mitochondrial glycoprotein"/>
    <property type="match status" value="1"/>
</dbReference>
<evidence type="ECO:0000313" key="1">
    <source>
        <dbReference type="EMBL" id="KAK7244576.1"/>
    </source>
</evidence>
<dbReference type="Proteomes" id="UP001372338">
    <property type="component" value="Unassembled WGS sequence"/>
</dbReference>
<evidence type="ECO:0000313" key="2">
    <source>
        <dbReference type="Proteomes" id="UP001372338"/>
    </source>
</evidence>
<accession>A0AAN9HPR4</accession>
<evidence type="ECO:0008006" key="3">
    <source>
        <dbReference type="Google" id="ProtNLM"/>
    </source>
</evidence>
<dbReference type="EMBL" id="JAYWIO010000008">
    <property type="protein sequence ID" value="KAK7244576.1"/>
    <property type="molecule type" value="Genomic_DNA"/>
</dbReference>
<dbReference type="SUPFAM" id="SSF54529">
    <property type="entry name" value="Mitochondrial glycoprotein MAM33-like"/>
    <property type="match status" value="1"/>
</dbReference>
<dbReference type="FunFam" id="3.10.280.10:FF:000006">
    <property type="entry name" value="Mitochondrial glycoprotein, expressed"/>
    <property type="match status" value="1"/>
</dbReference>
<gene>
    <name evidence="1" type="ORF">RIF29_39400</name>
</gene>